<reference evidence="2 3" key="1">
    <citation type="submission" date="2016-11" db="EMBL/GenBank/DDBJ databases">
        <title>Genomic analysis of Caldithrix abyssi and proposal of a novel bacterial phylum Caldithrichaeota.</title>
        <authorList>
            <person name="Kublanov I."/>
            <person name="Sigalova O."/>
            <person name="Gavrilov S."/>
            <person name="Lebedinsky A."/>
            <person name="Ivanova N."/>
            <person name="Daum C."/>
            <person name="Reddy T."/>
            <person name="Klenk H.P."/>
            <person name="Goker M."/>
            <person name="Reva O."/>
            <person name="Miroshnichenko M."/>
            <person name="Kyprides N."/>
            <person name="Woyke T."/>
            <person name="Gelfand M."/>
        </authorList>
    </citation>
    <scope>NUCLEOTIDE SEQUENCE [LARGE SCALE GENOMIC DNA]</scope>
    <source>
        <strain evidence="2 3">LF13</strain>
    </source>
</reference>
<dbReference type="EMBL" id="CP018099">
    <property type="protein sequence ID" value="APF20577.1"/>
    <property type="molecule type" value="Genomic_DNA"/>
</dbReference>
<dbReference type="GO" id="GO:0016628">
    <property type="term" value="F:oxidoreductase activity, acting on the CH-CH group of donors, NAD or NADP as acceptor"/>
    <property type="evidence" value="ECO:0007669"/>
    <property type="project" value="InterPro"/>
</dbReference>
<dbReference type="SUPFAM" id="SSF51905">
    <property type="entry name" value="FAD/NAD(P)-binding domain"/>
    <property type="match status" value="1"/>
</dbReference>
<accession>A0A1J1CE96</accession>
<gene>
    <name evidence="2" type="ORF">Cabys_3832</name>
</gene>
<dbReference type="Gene3D" id="3.50.50.60">
    <property type="entry name" value="FAD/NAD(P)-binding domain"/>
    <property type="match status" value="1"/>
</dbReference>
<dbReference type="KEGG" id="caby:Cabys_3832"/>
<name>A0A1J1CE96_CALAY</name>
<sequence length="430" mass="48427">MKRSFKRYFKGARIKTTRPFVKSSIFTQTHIDSGAWMKYDYDVLIAGAGPAGSAAAKALAQKGLKVLLIDRKAFPREKVCGDGLTPGAVKLLNELEVFDFLEATQIYAINAIRFVTPRLQALEVPFQSRHDKAGFLIIERRHLDHALLQSALHSGARFLQAEVSGVVRRQGRICGVTIKKEKQVERLTAKLVIGADGAGSIVARSAGVPKIPPTHRFLAIRGYIKGFKTMEHAVEFIWTSELKPGYFWIFPTGHNQANIGLGLPADLYQKKSINLKKHFFELLNRPLLKERILEDMAIDGLKAWPIPLAGLYKTPRVFDGAMLVGDAGYWVDPLSGEGIHNALKTGMIAANVALEAFDVDDFSASFLRRYEAEAWKELGPVIRRSVWFVRGMRYAPWLLESFFWFARHSQGAFRRFFSHLSTDFEFVLRD</sequence>
<proteinExistence type="predicted"/>
<dbReference type="InterPro" id="IPR036188">
    <property type="entry name" value="FAD/NAD-bd_sf"/>
</dbReference>
<evidence type="ECO:0000313" key="2">
    <source>
        <dbReference type="EMBL" id="APF20577.1"/>
    </source>
</evidence>
<dbReference type="PANTHER" id="PTHR42685">
    <property type="entry name" value="GERANYLGERANYL DIPHOSPHATE REDUCTASE"/>
    <property type="match status" value="1"/>
</dbReference>
<dbReference type="InterPro" id="IPR002938">
    <property type="entry name" value="FAD-bd"/>
</dbReference>
<evidence type="ECO:0000259" key="1">
    <source>
        <dbReference type="Pfam" id="PF01494"/>
    </source>
</evidence>
<dbReference type="AlphaFoldDB" id="A0A1J1CE96"/>
<feature type="domain" description="FAD-binding" evidence="1">
    <location>
        <begin position="40"/>
        <end position="344"/>
    </location>
</feature>
<dbReference type="Pfam" id="PF01494">
    <property type="entry name" value="FAD_binding_3"/>
    <property type="match status" value="1"/>
</dbReference>
<dbReference type="Proteomes" id="UP000183868">
    <property type="component" value="Chromosome"/>
</dbReference>
<protein>
    <submittedName>
        <fullName evidence="2">Geranylgeranyl reductase family</fullName>
    </submittedName>
</protein>
<dbReference type="PRINTS" id="PR00420">
    <property type="entry name" value="RNGMNOXGNASE"/>
</dbReference>
<dbReference type="InterPro" id="IPR050407">
    <property type="entry name" value="Geranylgeranyl_reductase"/>
</dbReference>
<dbReference type="OrthoDB" id="9806565at2"/>
<dbReference type="NCBIfam" id="TIGR02032">
    <property type="entry name" value="GG-red-SF"/>
    <property type="match status" value="1"/>
</dbReference>
<organism evidence="2 3">
    <name type="scientific">Caldithrix abyssi DSM 13497</name>
    <dbReference type="NCBI Taxonomy" id="880073"/>
    <lineage>
        <taxon>Bacteria</taxon>
        <taxon>Pseudomonadati</taxon>
        <taxon>Calditrichota</taxon>
        <taxon>Calditrichia</taxon>
        <taxon>Calditrichales</taxon>
        <taxon>Calditrichaceae</taxon>
        <taxon>Caldithrix</taxon>
    </lineage>
</organism>
<dbReference type="InterPro" id="IPR011777">
    <property type="entry name" value="Geranylgeranyl_Rdtase_fam"/>
</dbReference>
<dbReference type="PANTHER" id="PTHR42685:SF22">
    <property type="entry name" value="CONDITIONED MEDIUM FACTOR RECEPTOR 1"/>
    <property type="match status" value="1"/>
</dbReference>
<dbReference type="GO" id="GO:0071949">
    <property type="term" value="F:FAD binding"/>
    <property type="evidence" value="ECO:0007669"/>
    <property type="project" value="InterPro"/>
</dbReference>
<evidence type="ECO:0000313" key="3">
    <source>
        <dbReference type="Proteomes" id="UP000183868"/>
    </source>
</evidence>